<comment type="caution">
    <text evidence="1">The sequence shown here is derived from an EMBL/GenBank/DDBJ whole genome shotgun (WGS) entry which is preliminary data.</text>
</comment>
<dbReference type="EMBL" id="JAGTTL010000013">
    <property type="protein sequence ID" value="KAK6313837.1"/>
    <property type="molecule type" value="Genomic_DNA"/>
</dbReference>
<dbReference type="Gene3D" id="3.30.420.610">
    <property type="entry name" value="LOTUS domain-like"/>
    <property type="match status" value="1"/>
</dbReference>
<accession>A0AAN8R5A7</accession>
<protein>
    <submittedName>
        <fullName evidence="1">Uncharacterized protein</fullName>
    </submittedName>
</protein>
<organism evidence="1 2">
    <name type="scientific">Coregonus suidteri</name>
    <dbReference type="NCBI Taxonomy" id="861788"/>
    <lineage>
        <taxon>Eukaryota</taxon>
        <taxon>Metazoa</taxon>
        <taxon>Chordata</taxon>
        <taxon>Craniata</taxon>
        <taxon>Vertebrata</taxon>
        <taxon>Euteleostomi</taxon>
        <taxon>Actinopterygii</taxon>
        <taxon>Neopterygii</taxon>
        <taxon>Teleostei</taxon>
        <taxon>Protacanthopterygii</taxon>
        <taxon>Salmoniformes</taxon>
        <taxon>Salmonidae</taxon>
        <taxon>Coregoninae</taxon>
        <taxon>Coregonus</taxon>
    </lineage>
</organism>
<dbReference type="AlphaFoldDB" id="A0AAN8R5A7"/>
<dbReference type="Proteomes" id="UP001356427">
    <property type="component" value="Unassembled WGS sequence"/>
</dbReference>
<evidence type="ECO:0000313" key="2">
    <source>
        <dbReference type="Proteomes" id="UP001356427"/>
    </source>
</evidence>
<name>A0AAN8R5A7_9TELE</name>
<reference evidence="1 2" key="1">
    <citation type="submission" date="2021-04" db="EMBL/GenBank/DDBJ databases">
        <authorList>
            <person name="De Guttry C."/>
            <person name="Zahm M."/>
            <person name="Klopp C."/>
            <person name="Cabau C."/>
            <person name="Louis A."/>
            <person name="Berthelot C."/>
            <person name="Parey E."/>
            <person name="Roest Crollius H."/>
            <person name="Montfort J."/>
            <person name="Robinson-Rechavi M."/>
            <person name="Bucao C."/>
            <person name="Bouchez O."/>
            <person name="Gislard M."/>
            <person name="Lluch J."/>
            <person name="Milhes M."/>
            <person name="Lampietro C."/>
            <person name="Lopez Roques C."/>
            <person name="Donnadieu C."/>
            <person name="Braasch I."/>
            <person name="Desvignes T."/>
            <person name="Postlethwait J."/>
            <person name="Bobe J."/>
            <person name="Wedekind C."/>
            <person name="Guiguen Y."/>
        </authorList>
    </citation>
    <scope>NUCLEOTIDE SEQUENCE [LARGE SCALE GENOMIC DNA]</scope>
    <source>
        <strain evidence="1">Cs_M1</strain>
        <tissue evidence="1">Blood</tissue>
    </source>
</reference>
<sequence>MMGEENHHRPVIKSYRDALQTQSNKVRTCARPAAPTTAQNSYLTRLKGSLRYLMSQHPEGIPLSRMRQACSLLLHPEVLEAYPSTRYLLASLPDVVSLQGIGVQTLVLPALGHGGGGTDAGCR</sequence>
<dbReference type="InterPro" id="IPR041966">
    <property type="entry name" value="LOTUS-like"/>
</dbReference>
<proteinExistence type="predicted"/>
<keyword evidence="2" id="KW-1185">Reference proteome</keyword>
<evidence type="ECO:0000313" key="1">
    <source>
        <dbReference type="EMBL" id="KAK6313837.1"/>
    </source>
</evidence>
<gene>
    <name evidence="1" type="ORF">J4Q44_G00152960</name>
</gene>